<evidence type="ECO:0000313" key="1">
    <source>
        <dbReference type="EnsemblMetazoa" id="SMAR001227-PA"/>
    </source>
</evidence>
<dbReference type="HOGENOM" id="CLU_1039451_0_0_1"/>
<dbReference type="Proteomes" id="UP000014500">
    <property type="component" value="Unassembled WGS sequence"/>
</dbReference>
<sequence>MAEHCWPSRCLRELLSLRQMNRGWLKELNNVLSTVGSLELVRMLKIGDSSDNIRACMGSVLEIIAEQDLHRCWTRVDNSSYCPFYKEIKLSIGREGCLSGRVGRIWQNWMRLRCVVSPTGWRSYLTECIVINNRSMCYDWTSRGSRSIGPLDKFAQTNKQDTKMCTNHIFDTCCFIKMNNSDLPRVLLANISCSSFIYKSYHSHYKKLSFKSTTVPLNVFKFKSTDIGNAWTKCRHCANDDQTKCCKGESTTEACDDEGHCHNKLTTE</sequence>
<keyword evidence="2" id="KW-1185">Reference proteome</keyword>
<dbReference type="EnsemblMetazoa" id="SMAR001227-RA">
    <property type="protein sequence ID" value="SMAR001227-PA"/>
    <property type="gene ID" value="SMAR001227"/>
</dbReference>
<organism evidence="1 2">
    <name type="scientific">Strigamia maritima</name>
    <name type="common">European centipede</name>
    <name type="synonym">Geophilus maritimus</name>
    <dbReference type="NCBI Taxonomy" id="126957"/>
    <lineage>
        <taxon>Eukaryota</taxon>
        <taxon>Metazoa</taxon>
        <taxon>Ecdysozoa</taxon>
        <taxon>Arthropoda</taxon>
        <taxon>Myriapoda</taxon>
        <taxon>Chilopoda</taxon>
        <taxon>Pleurostigmophora</taxon>
        <taxon>Geophilomorpha</taxon>
        <taxon>Linotaeniidae</taxon>
        <taxon>Strigamia</taxon>
    </lineage>
</organism>
<name>T1IJZ6_STRMM</name>
<dbReference type="AlphaFoldDB" id="T1IJZ6"/>
<protein>
    <submittedName>
        <fullName evidence="1">Uncharacterized protein</fullName>
    </submittedName>
</protein>
<proteinExistence type="predicted"/>
<dbReference type="EMBL" id="JH430365">
    <property type="status" value="NOT_ANNOTATED_CDS"/>
    <property type="molecule type" value="Genomic_DNA"/>
</dbReference>
<accession>T1IJZ6</accession>
<reference evidence="2" key="1">
    <citation type="submission" date="2011-05" db="EMBL/GenBank/DDBJ databases">
        <authorList>
            <person name="Richards S.R."/>
            <person name="Qu J."/>
            <person name="Jiang H."/>
            <person name="Jhangiani S.N."/>
            <person name="Agravi P."/>
            <person name="Goodspeed R."/>
            <person name="Gross S."/>
            <person name="Mandapat C."/>
            <person name="Jackson L."/>
            <person name="Mathew T."/>
            <person name="Pu L."/>
            <person name="Thornton R."/>
            <person name="Saada N."/>
            <person name="Wilczek-Boney K.B."/>
            <person name="Lee S."/>
            <person name="Kovar C."/>
            <person name="Wu Y."/>
            <person name="Scherer S.E."/>
            <person name="Worley K.C."/>
            <person name="Muzny D.M."/>
            <person name="Gibbs R."/>
        </authorList>
    </citation>
    <scope>NUCLEOTIDE SEQUENCE</scope>
    <source>
        <strain evidence="2">Brora</strain>
    </source>
</reference>
<evidence type="ECO:0000313" key="2">
    <source>
        <dbReference type="Proteomes" id="UP000014500"/>
    </source>
</evidence>
<reference evidence="1" key="2">
    <citation type="submission" date="2015-02" db="UniProtKB">
        <authorList>
            <consortium name="EnsemblMetazoa"/>
        </authorList>
    </citation>
    <scope>IDENTIFICATION</scope>
</reference>